<dbReference type="InterPro" id="IPR012910">
    <property type="entry name" value="Plug_dom"/>
</dbReference>
<dbReference type="Pfam" id="PF07715">
    <property type="entry name" value="Plug"/>
    <property type="match status" value="1"/>
</dbReference>
<dbReference type="SUPFAM" id="SSF49464">
    <property type="entry name" value="Carboxypeptidase regulatory domain-like"/>
    <property type="match status" value="1"/>
</dbReference>
<feature type="domain" description="TonB-dependent receptor plug" evidence="8">
    <location>
        <begin position="125"/>
        <end position="232"/>
    </location>
</feature>
<dbReference type="Pfam" id="PF13715">
    <property type="entry name" value="CarbopepD_reg_2"/>
    <property type="match status" value="1"/>
</dbReference>
<dbReference type="InterPro" id="IPR023996">
    <property type="entry name" value="TonB-dep_OMP_SusC/RagA"/>
</dbReference>
<dbReference type="InterPro" id="IPR008969">
    <property type="entry name" value="CarboxyPept-like_regulatory"/>
</dbReference>
<evidence type="ECO:0000256" key="2">
    <source>
        <dbReference type="ARBA" id="ARBA00022448"/>
    </source>
</evidence>
<dbReference type="InterPro" id="IPR036942">
    <property type="entry name" value="Beta-barrel_TonB_sf"/>
</dbReference>
<evidence type="ECO:0000313" key="10">
    <source>
        <dbReference type="Proteomes" id="UP000278351"/>
    </source>
</evidence>
<keyword evidence="9" id="KW-0675">Receptor</keyword>
<dbReference type="PROSITE" id="PS52016">
    <property type="entry name" value="TONB_DEPENDENT_REC_3"/>
    <property type="match status" value="1"/>
</dbReference>
<dbReference type="InterPro" id="IPR023997">
    <property type="entry name" value="TonB-dep_OMP_SusC/RagA_CS"/>
</dbReference>
<dbReference type="FunFam" id="2.170.130.10:FF:000008">
    <property type="entry name" value="SusC/RagA family TonB-linked outer membrane protein"/>
    <property type="match status" value="1"/>
</dbReference>
<proteinExistence type="inferred from homology"/>
<dbReference type="InterPro" id="IPR039426">
    <property type="entry name" value="TonB-dep_rcpt-like"/>
</dbReference>
<dbReference type="Gene3D" id="2.40.170.20">
    <property type="entry name" value="TonB-dependent receptor, beta-barrel domain"/>
    <property type="match status" value="1"/>
</dbReference>
<evidence type="ECO:0000256" key="3">
    <source>
        <dbReference type="ARBA" id="ARBA00022452"/>
    </source>
</evidence>
<evidence type="ECO:0000256" key="5">
    <source>
        <dbReference type="ARBA" id="ARBA00023136"/>
    </source>
</evidence>
<reference evidence="9 10" key="1">
    <citation type="submission" date="2018-11" db="EMBL/GenBank/DDBJ databases">
        <title>Chitinophaga lutea sp.nov., isolate from arsenic contaminated soil.</title>
        <authorList>
            <person name="Zong Y."/>
        </authorList>
    </citation>
    <scope>NUCLEOTIDE SEQUENCE [LARGE SCALE GENOMIC DNA]</scope>
    <source>
        <strain evidence="9 10">ZY74</strain>
    </source>
</reference>
<evidence type="ECO:0000259" key="8">
    <source>
        <dbReference type="Pfam" id="PF07715"/>
    </source>
</evidence>
<dbReference type="EMBL" id="RPDH01000002">
    <property type="protein sequence ID" value="RPE07966.1"/>
    <property type="molecule type" value="Genomic_DNA"/>
</dbReference>
<comment type="caution">
    <text evidence="9">The sequence shown here is derived from an EMBL/GenBank/DDBJ whole genome shotgun (WGS) entry which is preliminary data.</text>
</comment>
<evidence type="ECO:0000313" key="9">
    <source>
        <dbReference type="EMBL" id="RPE07966.1"/>
    </source>
</evidence>
<dbReference type="InterPro" id="IPR037066">
    <property type="entry name" value="Plug_dom_sf"/>
</dbReference>
<keyword evidence="4 7" id="KW-0812">Transmembrane</keyword>
<evidence type="ECO:0000256" key="1">
    <source>
        <dbReference type="ARBA" id="ARBA00004571"/>
    </source>
</evidence>
<evidence type="ECO:0000256" key="4">
    <source>
        <dbReference type="ARBA" id="ARBA00022692"/>
    </source>
</evidence>
<dbReference type="RefSeq" id="WP_123846966.1">
    <property type="nucleotide sequence ID" value="NZ_RPDH01000002.1"/>
</dbReference>
<keyword evidence="2 7" id="KW-0813">Transport</keyword>
<dbReference type="NCBIfam" id="TIGR04057">
    <property type="entry name" value="SusC_RagA_signa"/>
    <property type="match status" value="1"/>
</dbReference>
<dbReference type="Gene3D" id="2.60.40.1120">
    <property type="entry name" value="Carboxypeptidase-like, regulatory domain"/>
    <property type="match status" value="1"/>
</dbReference>
<dbReference type="Proteomes" id="UP000278351">
    <property type="component" value="Unassembled WGS sequence"/>
</dbReference>
<evidence type="ECO:0000256" key="7">
    <source>
        <dbReference type="PROSITE-ProRule" id="PRU01360"/>
    </source>
</evidence>
<organism evidence="9 10">
    <name type="scientific">Chitinophaga lutea</name>
    <dbReference type="NCBI Taxonomy" id="2488634"/>
    <lineage>
        <taxon>Bacteria</taxon>
        <taxon>Pseudomonadati</taxon>
        <taxon>Bacteroidota</taxon>
        <taxon>Chitinophagia</taxon>
        <taxon>Chitinophagales</taxon>
        <taxon>Chitinophagaceae</taxon>
        <taxon>Chitinophaga</taxon>
    </lineage>
</organism>
<keyword evidence="3 7" id="KW-1134">Transmembrane beta strand</keyword>
<dbReference type="SUPFAM" id="SSF56935">
    <property type="entry name" value="Porins"/>
    <property type="match status" value="1"/>
</dbReference>
<keyword evidence="6 7" id="KW-0998">Cell outer membrane</keyword>
<keyword evidence="10" id="KW-1185">Reference proteome</keyword>
<evidence type="ECO:0000256" key="6">
    <source>
        <dbReference type="ARBA" id="ARBA00023237"/>
    </source>
</evidence>
<gene>
    <name evidence="9" type="ORF">EGT74_12885</name>
</gene>
<comment type="similarity">
    <text evidence="7">Belongs to the TonB-dependent receptor family.</text>
</comment>
<comment type="subcellular location">
    <subcellularLocation>
        <location evidence="1 7">Cell outer membrane</location>
        <topology evidence="1 7">Multi-pass membrane protein</topology>
    </subcellularLocation>
</comment>
<keyword evidence="5 7" id="KW-0472">Membrane</keyword>
<dbReference type="AlphaFoldDB" id="A0A3N4PIC6"/>
<dbReference type="NCBIfam" id="TIGR04056">
    <property type="entry name" value="OMP_RagA_SusC"/>
    <property type="match status" value="1"/>
</dbReference>
<sequence length="1050" mass="115890">MKSERHSYARPGIRCLLLWLLLIPGMSYAQSLPTVKGLVTAEDNGAALPGVSVKVNGTSRGVMTDSTGRFSIAAKPGEVLVFSFIGYQRRNITLADQRSLNVFLKPAATGIDEVVVIGYGTVARKDLTGAVAKVNMEDMTKAPVMSFDEALAGRVAGVQVSSGEGQPGSQMNIVIRGANSLTQSNAPLYVIDGFPIEDPENASINPDDIASIDVLKDASATAIYGARGANGVIVITTKKGKTGKPVITYSGTYGVQNVLKQMELMDPYEFVQYQLSRNVQQATETYLTNGKTPDYYKTAPGYDWQDYIFRTAPMQTHNISLRGGNGQTQYSISGSMADQEGIIIKSGFKRYQGRVTIDQTVNPKLKVGVNVNYSNTTQTGASPSANASQSTNYLLFSVWGYRPVSGAGIDLSEDLFDPNITDAADHRINPVISTKNELRLRGIKNIMANAYVDYNITKELLLKVTGGISSMTGRSDAFFNSQTHRGTPLFPTNVLGINGSVSYDELNTWVNENTLSYRKTFNKVHKLDAVAGVTMQGGARSRYGFAVQQIPNEELELHGLDEGIPYQSYASGAKYSLASFLGRVNYSYKSKYLLTASFRADGSSKFSTQNRWSYFPSGAAAWRLSGEEFMKPLRFVSDAKLRVSYGVTGNNRVGEFDYMSSLTLPIGASYSFNNASPSKAVIPGTIGNPNLKWENTRQIDAGLDLSLFKNRVEFTADVYRKTTYDLLLEANVPYTTGYQTVFKNIGSVRNEGLELTMAVDNVRTKHFSWSSSFNISFNRTRVMELAEGEEALLTPMTWDSGYKNALYIARRGQSTSLFYGYIWDGLYTYEDFDQPSPGTYVLKKDRPTNTDTREFIQPGHNKFRDVNGDGVTDASDMSVIGRGLPIHTGGFSNNFGYKGFSLNVFFQWSYGNDIMNANRLMFEENVGNRSNLNQYKSYVNRWSHENPSSNIPVSRGQTMYGIYSSRVVEDGSYLRLKTLQLAYSFPSKYLRPMKMSSLSLSVQAQNLITWTNYSGMDPEVSVRHSALSAGFDYSAYPRARTVTFGLKAGF</sequence>
<accession>A0A3N4PIC6</accession>
<name>A0A3N4PIC6_9BACT</name>
<dbReference type="GO" id="GO:0009279">
    <property type="term" value="C:cell outer membrane"/>
    <property type="evidence" value="ECO:0007669"/>
    <property type="project" value="UniProtKB-SubCell"/>
</dbReference>
<protein>
    <submittedName>
        <fullName evidence="9">TonB-dependent receptor</fullName>
    </submittedName>
</protein>
<dbReference type="Gene3D" id="2.170.130.10">
    <property type="entry name" value="TonB-dependent receptor, plug domain"/>
    <property type="match status" value="1"/>
</dbReference>
<dbReference type="OrthoDB" id="9768177at2"/>